<dbReference type="InterPro" id="IPR036322">
    <property type="entry name" value="WD40_repeat_dom_sf"/>
</dbReference>
<dbReference type="Proteomes" id="UP001497600">
    <property type="component" value="Chromosome E"/>
</dbReference>
<proteinExistence type="predicted"/>
<dbReference type="InterPro" id="IPR015943">
    <property type="entry name" value="WD40/YVTN_repeat-like_dom_sf"/>
</dbReference>
<dbReference type="SMART" id="SM00320">
    <property type="entry name" value="WD40"/>
    <property type="match status" value="2"/>
</dbReference>
<dbReference type="PROSITE" id="PS50082">
    <property type="entry name" value="WD_REPEATS_2"/>
    <property type="match status" value="1"/>
</dbReference>
<evidence type="ECO:0000256" key="1">
    <source>
        <dbReference type="PROSITE-ProRule" id="PRU00221"/>
    </source>
</evidence>
<name>A0ABP0EC04_9ASCO</name>
<dbReference type="EMBL" id="OZ004257">
    <property type="protein sequence ID" value="CAK7906701.1"/>
    <property type="molecule type" value="Genomic_DNA"/>
</dbReference>
<accession>A0ABP0EC04</accession>
<evidence type="ECO:0000313" key="3">
    <source>
        <dbReference type="Proteomes" id="UP001497600"/>
    </source>
</evidence>
<dbReference type="PANTHER" id="PTHR43991">
    <property type="entry name" value="WD REPEAT PROTEIN (AFU_ORTHOLOGUE AFUA_8G05640)-RELATED"/>
    <property type="match status" value="1"/>
</dbReference>
<dbReference type="InterPro" id="IPR001680">
    <property type="entry name" value="WD40_rpt"/>
</dbReference>
<dbReference type="SUPFAM" id="SSF50978">
    <property type="entry name" value="WD40 repeat-like"/>
    <property type="match status" value="1"/>
</dbReference>
<organism evidence="2 3">
    <name type="scientific">[Candida] anglica</name>
    <dbReference type="NCBI Taxonomy" id="148631"/>
    <lineage>
        <taxon>Eukaryota</taxon>
        <taxon>Fungi</taxon>
        <taxon>Dikarya</taxon>
        <taxon>Ascomycota</taxon>
        <taxon>Saccharomycotina</taxon>
        <taxon>Pichiomycetes</taxon>
        <taxon>Debaryomycetaceae</taxon>
        <taxon>Kurtzmaniella</taxon>
    </lineage>
</organism>
<dbReference type="Gene3D" id="2.130.10.10">
    <property type="entry name" value="YVTN repeat-like/Quinoprotein amine dehydrogenase"/>
    <property type="match status" value="1"/>
</dbReference>
<keyword evidence="3" id="KW-1185">Reference proteome</keyword>
<protein>
    <submittedName>
        <fullName evidence="2">Uncharacterized protein</fullName>
    </submittedName>
</protein>
<evidence type="ECO:0000313" key="2">
    <source>
        <dbReference type="EMBL" id="CAK7906701.1"/>
    </source>
</evidence>
<gene>
    <name evidence="2" type="ORF">CAAN4_E01992</name>
</gene>
<sequence length="546" mass="61362">MAIELTHEQLTRTVENLRGNEESLPSPLVPPIPTHEYELNQSESLTFLYNLLFDESSHLSKADILSILNSLKLREDNLPFYFNNADTHTDTQGVHWPEGLKQKFVQDRIRIGNSFESTSTGWYFNIPSSRETVRNTVNIEMYKSSSDFYNFHKFFSKLKLHITHFQLRNLVCCGSDISKGIYYPSAYIHDNHLQTVTANGEDMDPEGSQSYFKINRLAPDTTSIEGTRLKEPMKLDCLVDSRSLTYNSNSRISTLACSNNYLTFGTFEGGYVLVDTSKSDQTHVLGEYNLASKVDGITNHIIINEDDKELVISSNDKFLRIVDINQDSLRSGPKVKSMHELPFAINCLALNKNNVNEKLITGDDINSYIIDTRLSQQGNKFAATLRGHEDFGFSCDWSPTNENLMITGNQDGSVKLWDRRKLDDGCTSCWDSSFGRNIGLKPSKTVQGAPVRNTKFSFNGEYIAWAESLDHIGIVPVSDVLASQENTVSNVQSIDFVGKCMGLNFAPSDSGYGEELIIGVNDCPLGGILSYKLESVNKSLDFDFFF</sequence>
<dbReference type="Pfam" id="PF00400">
    <property type="entry name" value="WD40"/>
    <property type="match status" value="1"/>
</dbReference>
<dbReference type="PROSITE" id="PS50294">
    <property type="entry name" value="WD_REPEATS_REGION"/>
    <property type="match status" value="1"/>
</dbReference>
<feature type="repeat" description="WD" evidence="1">
    <location>
        <begin position="385"/>
        <end position="418"/>
    </location>
</feature>
<dbReference type="PANTHER" id="PTHR43991:SF12">
    <property type="entry name" value="WD REPEAT PROTEIN (AFU_ORTHOLOGUE AFUA_8G05640)"/>
    <property type="match status" value="1"/>
</dbReference>
<reference evidence="2 3" key="1">
    <citation type="submission" date="2024-01" db="EMBL/GenBank/DDBJ databases">
        <authorList>
            <consortium name="Genoscope - CEA"/>
            <person name="William W."/>
        </authorList>
    </citation>
    <scope>NUCLEOTIDE SEQUENCE [LARGE SCALE GENOMIC DNA]</scope>
    <source>
        <strain evidence="2 3">29B2s-10</strain>
    </source>
</reference>
<keyword evidence="1" id="KW-0853">WD repeat</keyword>